<protein>
    <submittedName>
        <fullName evidence="1">Uncharacterized protein</fullName>
    </submittedName>
</protein>
<dbReference type="EMBL" id="MU274914">
    <property type="protein sequence ID" value="KAI0088245.1"/>
    <property type="molecule type" value="Genomic_DNA"/>
</dbReference>
<dbReference type="Proteomes" id="UP001055072">
    <property type="component" value="Unassembled WGS sequence"/>
</dbReference>
<sequence>MLRTAFQTTRRTSRQLSNVAARPLRDAHPLRRLSSLSPRNPPFPPHSRITSQIGQSLRISRGCSSQPPASFADPDRPELYYHLFHPPSSVSDSTPVFALSFLSVAPRTANSSTILGWLPALEGGEAGLNDFRENPKFLDVLHEAVQSGLRDGVDDIQINGAIQTQQGWMHIHDDRNIPALGRIGDPDDIIASVRVEEGKILAETYQPMPSYRLCTADGVIKLTEGLFERLKQVLEERERAT</sequence>
<name>A0ACB8U1U2_9APHY</name>
<evidence type="ECO:0000313" key="1">
    <source>
        <dbReference type="EMBL" id="KAI0088245.1"/>
    </source>
</evidence>
<evidence type="ECO:0000313" key="2">
    <source>
        <dbReference type="Proteomes" id="UP001055072"/>
    </source>
</evidence>
<reference evidence="1" key="1">
    <citation type="journal article" date="2021" name="Environ. Microbiol.">
        <title>Gene family expansions and transcriptome signatures uncover fungal adaptations to wood decay.</title>
        <authorList>
            <person name="Hage H."/>
            <person name="Miyauchi S."/>
            <person name="Viragh M."/>
            <person name="Drula E."/>
            <person name="Min B."/>
            <person name="Chaduli D."/>
            <person name="Navarro D."/>
            <person name="Favel A."/>
            <person name="Norest M."/>
            <person name="Lesage-Meessen L."/>
            <person name="Balint B."/>
            <person name="Merenyi Z."/>
            <person name="de Eugenio L."/>
            <person name="Morin E."/>
            <person name="Martinez A.T."/>
            <person name="Baldrian P."/>
            <person name="Stursova M."/>
            <person name="Martinez M.J."/>
            <person name="Novotny C."/>
            <person name="Magnuson J.K."/>
            <person name="Spatafora J.W."/>
            <person name="Maurice S."/>
            <person name="Pangilinan J."/>
            <person name="Andreopoulos W."/>
            <person name="LaButti K."/>
            <person name="Hundley H."/>
            <person name="Na H."/>
            <person name="Kuo A."/>
            <person name="Barry K."/>
            <person name="Lipzen A."/>
            <person name="Henrissat B."/>
            <person name="Riley R."/>
            <person name="Ahrendt S."/>
            <person name="Nagy L.G."/>
            <person name="Grigoriev I.V."/>
            <person name="Martin F."/>
            <person name="Rosso M.N."/>
        </authorList>
    </citation>
    <scope>NUCLEOTIDE SEQUENCE</scope>
    <source>
        <strain evidence="1">CBS 384.51</strain>
    </source>
</reference>
<keyword evidence="2" id="KW-1185">Reference proteome</keyword>
<gene>
    <name evidence="1" type="ORF">BDY19DRAFT_891510</name>
</gene>
<accession>A0ACB8U1U2</accession>
<organism evidence="1 2">
    <name type="scientific">Irpex rosettiformis</name>
    <dbReference type="NCBI Taxonomy" id="378272"/>
    <lineage>
        <taxon>Eukaryota</taxon>
        <taxon>Fungi</taxon>
        <taxon>Dikarya</taxon>
        <taxon>Basidiomycota</taxon>
        <taxon>Agaricomycotina</taxon>
        <taxon>Agaricomycetes</taxon>
        <taxon>Polyporales</taxon>
        <taxon>Irpicaceae</taxon>
        <taxon>Irpex</taxon>
    </lineage>
</organism>
<comment type="caution">
    <text evidence="1">The sequence shown here is derived from an EMBL/GenBank/DDBJ whole genome shotgun (WGS) entry which is preliminary data.</text>
</comment>
<proteinExistence type="predicted"/>